<dbReference type="EMBL" id="VJNB01000001">
    <property type="protein sequence ID" value="TSE21363.1"/>
    <property type="molecule type" value="Genomic_DNA"/>
</dbReference>
<comment type="similarity">
    <text evidence="5">Belongs to the ZapD family.</text>
</comment>
<dbReference type="AlphaFoldDB" id="A0A554WCR1"/>
<proteinExistence type="inferred from homology"/>
<evidence type="ECO:0000256" key="5">
    <source>
        <dbReference type="HAMAP-Rule" id="MF_01092"/>
    </source>
</evidence>
<evidence type="ECO:0000313" key="7">
    <source>
        <dbReference type="Proteomes" id="UP000315736"/>
    </source>
</evidence>
<dbReference type="GO" id="GO:0005737">
    <property type="term" value="C:cytoplasm"/>
    <property type="evidence" value="ECO:0007669"/>
    <property type="project" value="UniProtKB-SubCell"/>
</dbReference>
<evidence type="ECO:0000256" key="2">
    <source>
        <dbReference type="ARBA" id="ARBA00022618"/>
    </source>
</evidence>
<dbReference type="Proteomes" id="UP000315736">
    <property type="component" value="Unassembled WGS sequence"/>
</dbReference>
<accession>A0A554WCR1</accession>
<evidence type="ECO:0000256" key="3">
    <source>
        <dbReference type="ARBA" id="ARBA00023210"/>
    </source>
</evidence>
<keyword evidence="2 5" id="KW-0132">Cell division</keyword>
<protein>
    <recommendedName>
        <fullName evidence="5">Cell division protein ZapD</fullName>
    </recommendedName>
    <alternativeName>
        <fullName evidence="5">Z ring-associated protein D</fullName>
    </alternativeName>
</protein>
<keyword evidence="7" id="KW-1185">Reference proteome</keyword>
<comment type="subcellular location">
    <subcellularLocation>
        <location evidence="5">Cytoplasm</location>
    </subcellularLocation>
    <text evidence="5">Localizes to mid-cell in an FtsZ-dependent manner.</text>
</comment>
<reference evidence="6 7" key="1">
    <citation type="submission" date="2019-07" db="EMBL/GenBank/DDBJ databases">
        <title>Tepidimonas alkaliphilus YIM 72238 draft genome.</title>
        <authorList>
            <person name="Da Costa M.S."/>
            <person name="Froufe H.J.C."/>
            <person name="Egas C."/>
            <person name="Albuquerque L."/>
        </authorList>
    </citation>
    <scope>NUCLEOTIDE SEQUENCE [LARGE SCALE GENOMIC DNA]</scope>
    <source>
        <strain evidence="6 7">YIM 72238</strain>
    </source>
</reference>
<comment type="subunit">
    <text evidence="5">Interacts with FtsZ.</text>
</comment>
<dbReference type="InterPro" id="IPR027462">
    <property type="entry name" value="ZapD_C"/>
</dbReference>
<dbReference type="SUPFAM" id="SSF160950">
    <property type="entry name" value="YacF-like"/>
    <property type="match status" value="1"/>
</dbReference>
<organism evidence="6 7">
    <name type="scientific">Tepidimonas alkaliphilus</name>
    <dbReference type="NCBI Taxonomy" id="2588942"/>
    <lineage>
        <taxon>Bacteria</taxon>
        <taxon>Pseudomonadati</taxon>
        <taxon>Pseudomonadota</taxon>
        <taxon>Betaproteobacteria</taxon>
        <taxon>Burkholderiales</taxon>
        <taxon>Tepidimonas</taxon>
    </lineage>
</organism>
<keyword evidence="4 5" id="KW-0131">Cell cycle</keyword>
<dbReference type="Gene3D" id="2.60.440.10">
    <property type="entry name" value="YacF-like domains"/>
    <property type="match status" value="1"/>
</dbReference>
<keyword evidence="3 5" id="KW-0717">Septation</keyword>
<dbReference type="Gene3D" id="1.10.3900.10">
    <property type="entry name" value="YacF-like"/>
    <property type="match status" value="1"/>
</dbReference>
<dbReference type="PANTHER" id="PTHR39455:SF1">
    <property type="entry name" value="CELL DIVISION PROTEIN ZAPD"/>
    <property type="match status" value="1"/>
</dbReference>
<evidence type="ECO:0000256" key="1">
    <source>
        <dbReference type="ARBA" id="ARBA00022490"/>
    </source>
</evidence>
<name>A0A554WCR1_9BURK</name>
<evidence type="ECO:0000313" key="6">
    <source>
        <dbReference type="EMBL" id="TSE21363.1"/>
    </source>
</evidence>
<comment type="caution">
    <text evidence="6">The sequence shown here is derived from an EMBL/GenBank/DDBJ whole genome shotgun (WGS) entry which is preliminary data.</text>
</comment>
<dbReference type="PANTHER" id="PTHR39455">
    <property type="entry name" value="CELL DIVISION PROTEIN ZAPD"/>
    <property type="match status" value="1"/>
</dbReference>
<evidence type="ECO:0000256" key="4">
    <source>
        <dbReference type="ARBA" id="ARBA00023306"/>
    </source>
</evidence>
<dbReference type="GO" id="GO:0032153">
    <property type="term" value="C:cell division site"/>
    <property type="evidence" value="ECO:0007669"/>
    <property type="project" value="TreeGrafter"/>
</dbReference>
<gene>
    <name evidence="5 6" type="primary">zapD</name>
    <name evidence="6" type="ORF">Talka_00030</name>
</gene>
<dbReference type="GO" id="GO:0043093">
    <property type="term" value="P:FtsZ-dependent cytokinesis"/>
    <property type="evidence" value="ECO:0007669"/>
    <property type="project" value="UniProtKB-UniRule"/>
</dbReference>
<dbReference type="NCBIfam" id="NF003656">
    <property type="entry name" value="PRK05287.1-4"/>
    <property type="match status" value="1"/>
</dbReference>
<keyword evidence="1 5" id="KW-0963">Cytoplasm</keyword>
<comment type="function">
    <text evidence="5">Cell division factor that enhances FtsZ-ring assembly. Directly interacts with FtsZ and promotes bundling of FtsZ protofilaments, with a reduction in FtsZ GTPase activity.</text>
</comment>
<dbReference type="HAMAP" id="MF_01092">
    <property type="entry name" value="ZapD"/>
    <property type="match status" value="1"/>
</dbReference>
<dbReference type="InterPro" id="IPR036268">
    <property type="entry name" value="ZapD_sf"/>
</dbReference>
<sequence>MPCVRRCCAPGRSGECRYHDPVILYEYPLNERTRTYLRLEHLLHRLGVLVPREHPLDHHHALQTLFEILEVGARADLKTEILKDLDRHRQQLEALRGHPTIAEAALERVLTQIEQCHAALRDDEGRLGHALGGVEWLATLRNRIGIPGGTCAFDLPAYHEWQHRPAAERQADLLQWAQSVACLGQPVQLLLQLLRESAVAQKVFAARGQFQQNLPQSRTFQLLRVWLDPGLRLVPEISGNRLLVSVRLLRRNIEGKLEPATDIDAEFEIHLCA</sequence>
<dbReference type="InterPro" id="IPR009777">
    <property type="entry name" value="ZapD"/>
</dbReference>
<dbReference type="GO" id="GO:0000917">
    <property type="term" value="P:division septum assembly"/>
    <property type="evidence" value="ECO:0007669"/>
    <property type="project" value="UniProtKB-KW"/>
</dbReference>
<dbReference type="Pfam" id="PF07072">
    <property type="entry name" value="ZapD"/>
    <property type="match status" value="1"/>
</dbReference>